<protein>
    <submittedName>
        <fullName evidence="1 2">Uncharacterized protein</fullName>
    </submittedName>
</protein>
<evidence type="ECO:0000313" key="3">
    <source>
        <dbReference type="Proteomes" id="UP000002051"/>
    </source>
</evidence>
<accession>G7K319</accession>
<name>G7K319_MEDTR</name>
<organism evidence="1 3">
    <name type="scientific">Medicago truncatula</name>
    <name type="common">Barrel medic</name>
    <name type="synonym">Medicago tribuloides</name>
    <dbReference type="NCBI Taxonomy" id="3880"/>
    <lineage>
        <taxon>Eukaryota</taxon>
        <taxon>Viridiplantae</taxon>
        <taxon>Streptophyta</taxon>
        <taxon>Embryophyta</taxon>
        <taxon>Tracheophyta</taxon>
        <taxon>Spermatophyta</taxon>
        <taxon>Magnoliopsida</taxon>
        <taxon>eudicotyledons</taxon>
        <taxon>Gunneridae</taxon>
        <taxon>Pentapetalae</taxon>
        <taxon>rosids</taxon>
        <taxon>fabids</taxon>
        <taxon>Fabales</taxon>
        <taxon>Fabaceae</taxon>
        <taxon>Papilionoideae</taxon>
        <taxon>50 kb inversion clade</taxon>
        <taxon>NPAAA clade</taxon>
        <taxon>Hologalegina</taxon>
        <taxon>IRL clade</taxon>
        <taxon>Trifolieae</taxon>
        <taxon>Medicago</taxon>
    </lineage>
</organism>
<reference evidence="2" key="3">
    <citation type="submission" date="2015-04" db="UniProtKB">
        <authorList>
            <consortium name="EnsemblPlants"/>
        </authorList>
    </citation>
    <scope>IDENTIFICATION</scope>
    <source>
        <strain evidence="2">cv. Jemalong A17</strain>
    </source>
</reference>
<evidence type="ECO:0000313" key="1">
    <source>
        <dbReference type="EMBL" id="AET00191.1"/>
    </source>
</evidence>
<keyword evidence="3" id="KW-1185">Reference proteome</keyword>
<dbReference type="PaxDb" id="3880-AET00191"/>
<gene>
    <name evidence="1" type="ordered locus">MTR_5g089310</name>
</gene>
<reference evidence="1 3" key="1">
    <citation type="journal article" date="2011" name="Nature">
        <title>The Medicago genome provides insight into the evolution of rhizobial symbioses.</title>
        <authorList>
            <person name="Young N.D."/>
            <person name="Debelle F."/>
            <person name="Oldroyd G.E."/>
            <person name="Geurts R."/>
            <person name="Cannon S.B."/>
            <person name="Udvardi M.K."/>
            <person name="Benedito V.A."/>
            <person name="Mayer K.F."/>
            <person name="Gouzy J."/>
            <person name="Schoof H."/>
            <person name="Van de Peer Y."/>
            <person name="Proost S."/>
            <person name="Cook D.R."/>
            <person name="Meyers B.C."/>
            <person name="Spannagl M."/>
            <person name="Cheung F."/>
            <person name="De Mita S."/>
            <person name="Krishnakumar V."/>
            <person name="Gundlach H."/>
            <person name="Zhou S."/>
            <person name="Mudge J."/>
            <person name="Bharti A.K."/>
            <person name="Murray J.D."/>
            <person name="Naoumkina M.A."/>
            <person name="Rosen B."/>
            <person name="Silverstein K.A."/>
            <person name="Tang H."/>
            <person name="Rombauts S."/>
            <person name="Zhao P.X."/>
            <person name="Zhou P."/>
            <person name="Barbe V."/>
            <person name="Bardou P."/>
            <person name="Bechner M."/>
            <person name="Bellec A."/>
            <person name="Berger A."/>
            <person name="Berges H."/>
            <person name="Bidwell S."/>
            <person name="Bisseling T."/>
            <person name="Choisne N."/>
            <person name="Couloux A."/>
            <person name="Denny R."/>
            <person name="Deshpande S."/>
            <person name="Dai X."/>
            <person name="Doyle J.J."/>
            <person name="Dudez A.M."/>
            <person name="Farmer A.D."/>
            <person name="Fouteau S."/>
            <person name="Franken C."/>
            <person name="Gibelin C."/>
            <person name="Gish J."/>
            <person name="Goldstein S."/>
            <person name="Gonzalez A.J."/>
            <person name="Green P.J."/>
            <person name="Hallab A."/>
            <person name="Hartog M."/>
            <person name="Hua A."/>
            <person name="Humphray S.J."/>
            <person name="Jeong D.H."/>
            <person name="Jing Y."/>
            <person name="Jocker A."/>
            <person name="Kenton S.M."/>
            <person name="Kim D.J."/>
            <person name="Klee K."/>
            <person name="Lai H."/>
            <person name="Lang C."/>
            <person name="Lin S."/>
            <person name="Macmil S.L."/>
            <person name="Magdelenat G."/>
            <person name="Matthews L."/>
            <person name="McCorrison J."/>
            <person name="Monaghan E.L."/>
            <person name="Mun J.H."/>
            <person name="Najar F.Z."/>
            <person name="Nicholson C."/>
            <person name="Noirot C."/>
            <person name="O'Bleness M."/>
            <person name="Paule C.R."/>
            <person name="Poulain J."/>
            <person name="Prion F."/>
            <person name="Qin B."/>
            <person name="Qu C."/>
            <person name="Retzel E.F."/>
            <person name="Riddle C."/>
            <person name="Sallet E."/>
            <person name="Samain S."/>
            <person name="Samson N."/>
            <person name="Sanders I."/>
            <person name="Saurat O."/>
            <person name="Scarpelli C."/>
            <person name="Schiex T."/>
            <person name="Segurens B."/>
            <person name="Severin A.J."/>
            <person name="Sherrier D.J."/>
            <person name="Shi R."/>
            <person name="Sims S."/>
            <person name="Singer S.R."/>
            <person name="Sinharoy S."/>
            <person name="Sterck L."/>
            <person name="Viollet A."/>
            <person name="Wang B.B."/>
            <person name="Wang K."/>
            <person name="Wang M."/>
            <person name="Wang X."/>
            <person name="Warfsmann J."/>
            <person name="Weissenbach J."/>
            <person name="White D.D."/>
            <person name="White J.D."/>
            <person name="Wiley G.B."/>
            <person name="Wincker P."/>
            <person name="Xing Y."/>
            <person name="Yang L."/>
            <person name="Yao Z."/>
            <person name="Ying F."/>
            <person name="Zhai J."/>
            <person name="Zhou L."/>
            <person name="Zuber A."/>
            <person name="Denarie J."/>
            <person name="Dixon R.A."/>
            <person name="May G.D."/>
            <person name="Schwartz D.C."/>
            <person name="Rogers J."/>
            <person name="Quetier F."/>
            <person name="Town C.D."/>
            <person name="Roe B.A."/>
        </authorList>
    </citation>
    <scope>NUCLEOTIDE SEQUENCE [LARGE SCALE GENOMIC DNA]</scope>
    <source>
        <strain evidence="1">A17</strain>
        <strain evidence="2 3">cv. Jemalong A17</strain>
    </source>
</reference>
<proteinExistence type="predicted"/>
<dbReference type="Proteomes" id="UP000002051">
    <property type="component" value="Chromosome 5"/>
</dbReference>
<reference evidence="1 3" key="2">
    <citation type="journal article" date="2014" name="BMC Genomics">
        <title>An improved genome release (version Mt4.0) for the model legume Medicago truncatula.</title>
        <authorList>
            <person name="Tang H."/>
            <person name="Krishnakumar V."/>
            <person name="Bidwell S."/>
            <person name="Rosen B."/>
            <person name="Chan A."/>
            <person name="Zhou S."/>
            <person name="Gentzbittel L."/>
            <person name="Childs K.L."/>
            <person name="Yandell M."/>
            <person name="Gundlach H."/>
            <person name="Mayer K.F."/>
            <person name="Schwartz D.C."/>
            <person name="Town C.D."/>
        </authorList>
    </citation>
    <scope>GENOME REANNOTATION</scope>
    <source>
        <strain evidence="2 3">cv. Jemalong A17</strain>
    </source>
</reference>
<evidence type="ECO:0000313" key="2">
    <source>
        <dbReference type="EnsemblPlants" id="AET00191"/>
    </source>
</evidence>
<dbReference type="EMBL" id="CM001221">
    <property type="protein sequence ID" value="AET00191.1"/>
    <property type="molecule type" value="Genomic_DNA"/>
</dbReference>
<dbReference type="HOGENOM" id="CLU_2999505_0_0_1"/>
<dbReference type="AlphaFoldDB" id="G7K319"/>
<dbReference type="EnsemblPlants" id="AET00191">
    <property type="protein sequence ID" value="AET00191"/>
    <property type="gene ID" value="MTR_5g089310"/>
</dbReference>
<sequence>MAQLSTWSGQASLVYPTAQPVKTQPCSIPLLLPHGSQVGVNQLSKQLAVLEAYKPLH</sequence>